<dbReference type="PANTHER" id="PTHR34980">
    <property type="entry name" value="INNER MEMBRANE PROTEIN-RELATED-RELATED"/>
    <property type="match status" value="1"/>
</dbReference>
<dbReference type="AlphaFoldDB" id="A0A2C6DFL2"/>
<evidence type="ECO:0000313" key="4">
    <source>
        <dbReference type="Proteomes" id="UP000224974"/>
    </source>
</evidence>
<dbReference type="GO" id="GO:0005886">
    <property type="term" value="C:plasma membrane"/>
    <property type="evidence" value="ECO:0007669"/>
    <property type="project" value="TreeGrafter"/>
</dbReference>
<feature type="transmembrane region" description="Helical" evidence="1">
    <location>
        <begin position="68"/>
        <end position="85"/>
    </location>
</feature>
<evidence type="ECO:0000313" key="3">
    <source>
        <dbReference type="EMBL" id="VFS47226.1"/>
    </source>
</evidence>
<dbReference type="EMBL" id="CAADJA010000002">
    <property type="protein sequence ID" value="VFS47226.1"/>
    <property type="molecule type" value="Genomic_DNA"/>
</dbReference>
<sequence length="160" mass="18569">MFIIQRIFELSYFKSWGKVFDYDGKASRYEFFIFLFTNILILGVMIYLDGKLNSLGDIVSWIFNFVDIRTYFPKIALIPSVALTVRRLHDANYLGAWVLSMIFGIIIIFLSLLYLILNAFAQSIGRSYIDTPYIYTIFLPLGCFFILLTFSLCLMPGNNE</sequence>
<accession>A0A2C6DFL2</accession>
<feature type="transmembrane region" description="Helical" evidence="1">
    <location>
        <begin position="31"/>
        <end position="48"/>
    </location>
</feature>
<dbReference type="PANTHER" id="PTHR34980:SF2">
    <property type="entry name" value="INNER MEMBRANE PROTEIN YHAH-RELATED"/>
    <property type="match status" value="1"/>
</dbReference>
<dbReference type="STRING" id="1111728.GCA_000427805_00769"/>
<dbReference type="Proteomes" id="UP000224974">
    <property type="component" value="Unassembled WGS sequence"/>
</dbReference>
<evidence type="ECO:0000256" key="1">
    <source>
        <dbReference type="SAM" id="Phobius"/>
    </source>
</evidence>
<dbReference type="Pfam" id="PF05656">
    <property type="entry name" value="DUF805"/>
    <property type="match status" value="1"/>
</dbReference>
<reference evidence="4" key="1">
    <citation type="submission" date="2017-09" db="EMBL/GenBank/DDBJ databases">
        <title>FDA dAtabase for Regulatory Grade micrObial Sequences (FDA-ARGOS): Supporting development and validation of Infectious Disease Dx tests.</title>
        <authorList>
            <person name="Minogue T."/>
            <person name="Wolcott M."/>
            <person name="Wasieloski L."/>
            <person name="Aguilar W."/>
            <person name="Moore D."/>
            <person name="Tallon L."/>
            <person name="Sadzewicz L."/>
            <person name="Ott S."/>
            <person name="Zhao X."/>
            <person name="Nagaraj S."/>
            <person name="Vavikolanu K."/>
            <person name="Aluvathingal J."/>
            <person name="Nadendla S."/>
            <person name="Sichtig H."/>
        </authorList>
    </citation>
    <scope>NUCLEOTIDE SEQUENCE [LARGE SCALE GENOMIC DNA]</scope>
    <source>
        <strain evidence="4">FDAARGOS_387</strain>
    </source>
</reference>
<keyword evidence="1" id="KW-0472">Membrane</keyword>
<feature type="transmembrane region" description="Helical" evidence="1">
    <location>
        <begin position="133"/>
        <end position="155"/>
    </location>
</feature>
<keyword evidence="1" id="KW-0812">Transmembrane</keyword>
<feature type="transmembrane region" description="Helical" evidence="1">
    <location>
        <begin position="97"/>
        <end position="121"/>
    </location>
</feature>
<dbReference type="EMBL" id="PDDX01000001">
    <property type="protein sequence ID" value="PHI29068.1"/>
    <property type="molecule type" value="Genomic_DNA"/>
</dbReference>
<reference evidence="2" key="2">
    <citation type="submission" date="2017-09" db="EMBL/GenBank/DDBJ databases">
        <title>FDA dAtabase for Regulatory Grade micrObial Sequences (FDA-ARGOS): Supporting development and validation of Infectious Disease Dx tests.</title>
        <authorList>
            <person name="Minogue T."/>
            <person name="Wolcott M."/>
            <person name="Wasieloski L."/>
            <person name="Aguilar W."/>
            <person name="Moore D."/>
            <person name="Tallon L.J."/>
            <person name="Sadzewicz L."/>
            <person name="Ott S."/>
            <person name="Zhao X."/>
            <person name="Nagaraj S."/>
            <person name="Vavikolanu K."/>
            <person name="Aluvathingal J."/>
            <person name="Nadendla S."/>
            <person name="Sichtig H."/>
        </authorList>
    </citation>
    <scope>NUCLEOTIDE SEQUENCE</scope>
    <source>
        <strain evidence="2">FDAARGOS_387</strain>
    </source>
</reference>
<dbReference type="RefSeq" id="WP_029096344.1">
    <property type="nucleotide sequence ID" value="NZ_CAADJA010000002.1"/>
</dbReference>
<evidence type="ECO:0000313" key="5">
    <source>
        <dbReference type="Proteomes" id="UP000373449"/>
    </source>
</evidence>
<dbReference type="InterPro" id="IPR008523">
    <property type="entry name" value="DUF805"/>
</dbReference>
<protein>
    <submittedName>
        <fullName evidence="2">DUF805 domain-containing protein</fullName>
    </submittedName>
    <submittedName>
        <fullName evidence="3">Predicted membrane protein</fullName>
    </submittedName>
</protein>
<name>A0A2C6DFL2_9GAMM</name>
<dbReference type="Proteomes" id="UP000373449">
    <property type="component" value="Unassembled WGS sequence"/>
</dbReference>
<gene>
    <name evidence="2" type="ORF">CRN84_06920</name>
    <name evidence="3" type="ORF">NCTC12282_02161</name>
</gene>
<keyword evidence="1" id="KW-1133">Transmembrane helix</keyword>
<proteinExistence type="predicted"/>
<evidence type="ECO:0000313" key="2">
    <source>
        <dbReference type="EMBL" id="PHI29068.1"/>
    </source>
</evidence>
<reference evidence="3 5" key="3">
    <citation type="submission" date="2019-03" db="EMBL/GenBank/DDBJ databases">
        <authorList>
            <consortium name="Pathogen Informatics"/>
        </authorList>
    </citation>
    <scope>NUCLEOTIDE SEQUENCE [LARGE SCALE GENOMIC DNA]</scope>
    <source>
        <strain evidence="3 5">NCTC12282</strain>
    </source>
</reference>
<organism evidence="2 4">
    <name type="scientific">Budvicia aquatica</name>
    <dbReference type="NCBI Taxonomy" id="82979"/>
    <lineage>
        <taxon>Bacteria</taxon>
        <taxon>Pseudomonadati</taxon>
        <taxon>Pseudomonadota</taxon>
        <taxon>Gammaproteobacteria</taxon>
        <taxon>Enterobacterales</taxon>
        <taxon>Budviciaceae</taxon>
        <taxon>Budvicia</taxon>
    </lineage>
</organism>
<keyword evidence="4" id="KW-1185">Reference proteome</keyword>